<dbReference type="Gene3D" id="2.170.130.10">
    <property type="entry name" value="TonB-dependent receptor, plug domain"/>
    <property type="match status" value="1"/>
</dbReference>
<gene>
    <name evidence="13" type="ordered locus">A2cp1_0512</name>
</gene>
<dbReference type="InterPro" id="IPR037066">
    <property type="entry name" value="Plug_dom_sf"/>
</dbReference>
<dbReference type="HOGENOM" id="CLU_014873_2_1_7"/>
<dbReference type="AlphaFoldDB" id="B8JBU7"/>
<evidence type="ECO:0000256" key="5">
    <source>
        <dbReference type="ARBA" id="ARBA00023077"/>
    </source>
</evidence>
<comment type="subcellular location">
    <subcellularLocation>
        <location evidence="1 8">Cell outer membrane</location>
        <topology evidence="1 8">Multi-pass membrane protein</topology>
    </subcellularLocation>
</comment>
<reference evidence="13" key="1">
    <citation type="submission" date="2009-01" db="EMBL/GenBank/DDBJ databases">
        <title>Complete sequence of Anaeromyxobacter dehalogenans 2CP-1.</title>
        <authorList>
            <consortium name="US DOE Joint Genome Institute"/>
            <person name="Lucas S."/>
            <person name="Copeland A."/>
            <person name="Lapidus A."/>
            <person name="Glavina del Rio T."/>
            <person name="Dalin E."/>
            <person name="Tice H."/>
            <person name="Bruce D."/>
            <person name="Goodwin L."/>
            <person name="Pitluck S."/>
            <person name="Saunders E."/>
            <person name="Brettin T."/>
            <person name="Detter J.C."/>
            <person name="Han C."/>
            <person name="Larimer F."/>
            <person name="Land M."/>
            <person name="Hauser L."/>
            <person name="Kyrpides N."/>
            <person name="Ovchinnikova G."/>
            <person name="Beliaev A.S."/>
            <person name="Richardson P."/>
        </authorList>
    </citation>
    <scope>NUCLEOTIDE SEQUENCE</scope>
    <source>
        <strain evidence="13">2CP-1</strain>
    </source>
</reference>
<feature type="domain" description="TonB-dependent receptor-like beta-barrel" evidence="11">
    <location>
        <begin position="222"/>
        <end position="665"/>
    </location>
</feature>
<keyword evidence="14" id="KW-1185">Reference proteome</keyword>
<dbReference type="PANTHER" id="PTHR30069">
    <property type="entry name" value="TONB-DEPENDENT OUTER MEMBRANE RECEPTOR"/>
    <property type="match status" value="1"/>
</dbReference>
<evidence type="ECO:0000256" key="4">
    <source>
        <dbReference type="ARBA" id="ARBA00022692"/>
    </source>
</evidence>
<keyword evidence="13" id="KW-0675">Receptor</keyword>
<dbReference type="EMBL" id="CP001359">
    <property type="protein sequence ID" value="ACL63869.1"/>
    <property type="molecule type" value="Genomic_DNA"/>
</dbReference>
<evidence type="ECO:0000256" key="9">
    <source>
        <dbReference type="RuleBase" id="RU003357"/>
    </source>
</evidence>
<organism evidence="13 14">
    <name type="scientific">Anaeromyxobacter dehalogenans (strain ATCC BAA-258 / DSM 21875 / 2CP-1)</name>
    <dbReference type="NCBI Taxonomy" id="455488"/>
    <lineage>
        <taxon>Bacteria</taxon>
        <taxon>Pseudomonadati</taxon>
        <taxon>Myxococcota</taxon>
        <taxon>Myxococcia</taxon>
        <taxon>Myxococcales</taxon>
        <taxon>Cystobacterineae</taxon>
        <taxon>Anaeromyxobacteraceae</taxon>
        <taxon>Anaeromyxobacter</taxon>
    </lineage>
</organism>
<evidence type="ECO:0000256" key="7">
    <source>
        <dbReference type="ARBA" id="ARBA00023237"/>
    </source>
</evidence>
<keyword evidence="10" id="KW-0732">Signal</keyword>
<protein>
    <submittedName>
        <fullName evidence="13">TonB-dependent receptor</fullName>
    </submittedName>
</protein>
<dbReference type="Proteomes" id="UP000007089">
    <property type="component" value="Chromosome"/>
</dbReference>
<dbReference type="CDD" id="cd01347">
    <property type="entry name" value="ligand_gated_channel"/>
    <property type="match status" value="1"/>
</dbReference>
<evidence type="ECO:0000256" key="1">
    <source>
        <dbReference type="ARBA" id="ARBA00004571"/>
    </source>
</evidence>
<feature type="chain" id="PRO_5002872517" evidence="10">
    <location>
        <begin position="24"/>
        <end position="702"/>
    </location>
</feature>
<dbReference type="KEGG" id="acp:A2cp1_0512"/>
<evidence type="ECO:0000256" key="2">
    <source>
        <dbReference type="ARBA" id="ARBA00022448"/>
    </source>
</evidence>
<dbReference type="RefSeq" id="WP_012631917.1">
    <property type="nucleotide sequence ID" value="NC_011891.1"/>
</dbReference>
<feature type="domain" description="TonB-dependent receptor plug" evidence="12">
    <location>
        <begin position="55"/>
        <end position="147"/>
    </location>
</feature>
<keyword evidence="6 8" id="KW-0472">Membrane</keyword>
<dbReference type="Gene3D" id="2.40.170.20">
    <property type="entry name" value="TonB-dependent receptor, beta-barrel domain"/>
    <property type="match status" value="1"/>
</dbReference>
<dbReference type="PROSITE" id="PS52016">
    <property type="entry name" value="TONB_DEPENDENT_REC_3"/>
    <property type="match status" value="1"/>
</dbReference>
<accession>B8JBU7</accession>
<comment type="similarity">
    <text evidence="8 9">Belongs to the TonB-dependent receptor family.</text>
</comment>
<evidence type="ECO:0000313" key="13">
    <source>
        <dbReference type="EMBL" id="ACL63869.1"/>
    </source>
</evidence>
<evidence type="ECO:0000256" key="8">
    <source>
        <dbReference type="PROSITE-ProRule" id="PRU01360"/>
    </source>
</evidence>
<evidence type="ECO:0000313" key="14">
    <source>
        <dbReference type="Proteomes" id="UP000007089"/>
    </source>
</evidence>
<evidence type="ECO:0000259" key="12">
    <source>
        <dbReference type="Pfam" id="PF07715"/>
    </source>
</evidence>
<dbReference type="Pfam" id="PF07715">
    <property type="entry name" value="Plug"/>
    <property type="match status" value="1"/>
</dbReference>
<dbReference type="InterPro" id="IPR000531">
    <property type="entry name" value="Beta-barrel_TonB"/>
</dbReference>
<dbReference type="InterPro" id="IPR012910">
    <property type="entry name" value="Plug_dom"/>
</dbReference>
<dbReference type="GO" id="GO:0009279">
    <property type="term" value="C:cell outer membrane"/>
    <property type="evidence" value="ECO:0007669"/>
    <property type="project" value="UniProtKB-SubCell"/>
</dbReference>
<feature type="signal peptide" evidence="10">
    <location>
        <begin position="1"/>
        <end position="23"/>
    </location>
</feature>
<evidence type="ECO:0000256" key="10">
    <source>
        <dbReference type="SAM" id="SignalP"/>
    </source>
</evidence>
<keyword evidence="5 9" id="KW-0798">TonB box</keyword>
<keyword evidence="2 8" id="KW-0813">Transport</keyword>
<keyword evidence="4 8" id="KW-0812">Transmembrane</keyword>
<dbReference type="InterPro" id="IPR036942">
    <property type="entry name" value="Beta-barrel_TonB_sf"/>
</dbReference>
<dbReference type="Pfam" id="PF00593">
    <property type="entry name" value="TonB_dep_Rec_b-barrel"/>
    <property type="match status" value="1"/>
</dbReference>
<dbReference type="GO" id="GO:0044718">
    <property type="term" value="P:siderophore transmembrane transport"/>
    <property type="evidence" value="ECO:0007669"/>
    <property type="project" value="TreeGrafter"/>
</dbReference>
<sequence length="702" mass="75459">MSRNWKLARLVAALTLLPAPGAAEEPAAEPRTEVLLEEIVVKSRREPRADGLEVREVRETPARDLGEALEQTLGLGKVRKAGIASDVVLRGLKRDDVNVLVDGTRTHGACPSRMDPPAFHLDWAEVDGVEVRRGPFDVSQPGGLGGVVDVRTRGARPGPGAEVNLGAGSSGAMESSAVASYGGGRASLLLGGAFKRSDPYLAGDGRNITEVIPATSTGRYRDTSDHQTAYDVRSGWAKVGLTPAEGQQLEVAYTRQEADDVLYPYLLMDGIRDDTDRVNATWRAGALGPLASARAQLYWTRVAHDMDDRDRCSSAADPAACAGGLAEAWSMRTEARTRTLGAKLEAGLGGADAAVEARIGADLVVRNWDNETIRVRRAMPGQPYVGEASIPDVTQTTGGAYAELRHALAPSVRATAGARLDVAESYAGVDRRDFYATWRPDTTPERSRTDLLFAGNVQLDWDAARGLTVFAGYGHGTRLPDPQERYMALAGLMGKPAWVGDPSLRPTRSDELDAGLRFTADRLLAKAQVFHAWVEDEITLVPLALASGATARTYAGVSARRVGGEASARLALPLRLHAGAAVAYVWARNDTAGTPLAEVPPLRASASLRWDDGRFFAEAEEQWAARQDRVDPALGERPTAAWFITNLRAGAGWRGVKAFVGVRNLLDKTYAEHLSYLRDPFAAGVKVPEPGRTLYANAQWTF</sequence>
<dbReference type="PANTHER" id="PTHR30069:SF49">
    <property type="entry name" value="OUTER MEMBRANE PROTEIN C"/>
    <property type="match status" value="1"/>
</dbReference>
<dbReference type="InterPro" id="IPR039426">
    <property type="entry name" value="TonB-dep_rcpt-like"/>
</dbReference>
<evidence type="ECO:0000256" key="6">
    <source>
        <dbReference type="ARBA" id="ARBA00023136"/>
    </source>
</evidence>
<proteinExistence type="inferred from homology"/>
<evidence type="ECO:0000259" key="11">
    <source>
        <dbReference type="Pfam" id="PF00593"/>
    </source>
</evidence>
<dbReference type="GO" id="GO:0015344">
    <property type="term" value="F:siderophore uptake transmembrane transporter activity"/>
    <property type="evidence" value="ECO:0007669"/>
    <property type="project" value="TreeGrafter"/>
</dbReference>
<dbReference type="SUPFAM" id="SSF56935">
    <property type="entry name" value="Porins"/>
    <property type="match status" value="1"/>
</dbReference>
<name>B8JBU7_ANAD2</name>
<evidence type="ECO:0000256" key="3">
    <source>
        <dbReference type="ARBA" id="ARBA00022452"/>
    </source>
</evidence>
<keyword evidence="3 8" id="KW-1134">Transmembrane beta strand</keyword>
<keyword evidence="7 8" id="KW-0998">Cell outer membrane</keyword>